<dbReference type="Proteomes" id="UP001233999">
    <property type="component" value="Unassembled WGS sequence"/>
</dbReference>
<feature type="domain" description="KASH" evidence="11">
    <location>
        <begin position="2792"/>
        <end position="2851"/>
    </location>
</feature>
<keyword evidence="6 8" id="KW-0472">Membrane</keyword>
<evidence type="ECO:0000256" key="8">
    <source>
        <dbReference type="PROSITE-ProRule" id="PRU00385"/>
    </source>
</evidence>
<dbReference type="PANTHER" id="PTHR47535:SF1">
    <property type="entry name" value="NESPRIN-1"/>
    <property type="match status" value="1"/>
</dbReference>
<dbReference type="PANTHER" id="PTHR47535">
    <property type="entry name" value="MUSCLE-SPECIFIC PROTEIN 300 KDA, ISOFORM G"/>
    <property type="match status" value="1"/>
</dbReference>
<reference evidence="12" key="1">
    <citation type="journal article" date="2023" name="IScience">
        <title>Live-bearing cockroach genome reveals convergent evolutionary mechanisms linked to viviparity in insects and beyond.</title>
        <authorList>
            <person name="Fouks B."/>
            <person name="Harrison M.C."/>
            <person name="Mikhailova A.A."/>
            <person name="Marchal E."/>
            <person name="English S."/>
            <person name="Carruthers M."/>
            <person name="Jennings E.C."/>
            <person name="Chiamaka E.L."/>
            <person name="Frigard R.A."/>
            <person name="Pippel M."/>
            <person name="Attardo G.M."/>
            <person name="Benoit J.B."/>
            <person name="Bornberg-Bauer E."/>
            <person name="Tobe S.S."/>
        </authorList>
    </citation>
    <scope>NUCLEOTIDE SEQUENCE</scope>
    <source>
        <strain evidence="12">Stay&amp;Tobe</strain>
    </source>
</reference>
<dbReference type="InterPro" id="IPR018159">
    <property type="entry name" value="Spectrin/alpha-actinin"/>
</dbReference>
<feature type="region of interest" description="Disordered" evidence="10">
    <location>
        <begin position="867"/>
        <end position="911"/>
    </location>
</feature>
<dbReference type="InterPro" id="IPR012315">
    <property type="entry name" value="KASH"/>
</dbReference>
<feature type="compositionally biased region" description="Basic and acidic residues" evidence="10">
    <location>
        <begin position="361"/>
        <end position="377"/>
    </location>
</feature>
<feature type="compositionally biased region" description="Basic and acidic residues" evidence="10">
    <location>
        <begin position="1652"/>
        <end position="1676"/>
    </location>
</feature>
<evidence type="ECO:0000259" key="11">
    <source>
        <dbReference type="PROSITE" id="PS51049"/>
    </source>
</evidence>
<dbReference type="PROSITE" id="PS51049">
    <property type="entry name" value="KASH"/>
    <property type="match status" value="1"/>
</dbReference>
<dbReference type="GO" id="GO:0007097">
    <property type="term" value="P:nuclear migration"/>
    <property type="evidence" value="ECO:0007669"/>
    <property type="project" value="TreeGrafter"/>
</dbReference>
<feature type="topological domain" description="Perinuclear space" evidence="8">
    <location>
        <begin position="2822"/>
        <end position="2851"/>
    </location>
</feature>
<dbReference type="EMBL" id="JASPKZ010008691">
    <property type="protein sequence ID" value="KAJ9579103.1"/>
    <property type="molecule type" value="Genomic_DNA"/>
</dbReference>
<dbReference type="SMART" id="SM00150">
    <property type="entry name" value="SPEC"/>
    <property type="match status" value="3"/>
</dbReference>
<feature type="compositionally biased region" description="Basic and acidic residues" evidence="10">
    <location>
        <begin position="1263"/>
        <end position="1289"/>
    </location>
</feature>
<feature type="region of interest" description="Disordered" evidence="10">
    <location>
        <begin position="351"/>
        <end position="377"/>
    </location>
</feature>
<dbReference type="SMART" id="SM01249">
    <property type="entry name" value="KASH"/>
    <property type="match status" value="1"/>
</dbReference>
<sequence length="2851" mass="325315">VHYYINLKTSGVSSKLGEKAVMQNFVESVTSTTGVKENLKEAATSTIPIEKKLTKSITSTNIVVTPKKKQDKQMNIVSVKSDLPDINKPHKEMYVPVSDSVSKATSDKNKKESTNKDPVLQNQALKIKELFATSGKQTDLTEKKRSRSEDEIERELKKLGKMVAAQAVKNYRKKKAEISQLVKYYRNKKTAVSDNRVHDTNERRKWRMKAPVSVQDTPTNDMLETPILKMDTLDKSLLKEEVVPENIQTDIPKIPSKVVETFEISSQTPATTTSEDAVQTFKLEIQEIASQTNNEELNVITEVYSKTSPEIEPVEIQEIASQTNKEELNLITDVYSQKKQDKQMNIVSVKSDLPDINKPQRHTDLTEKKRSRSEDEIERELKKLDNRVHDTDEDERRKWRMKAPVSVQDTPTNDMFETPILEMDTLDKSLLKEEVVPENIQTDIPKIPSKVVETFEISSQTPATITSEDAVQTFKLEIQEIASQANNEELNRRMSQYLTACQKQLLIKIKRRADLTEKKRSRSEDEIERELKKLGKMKEMAYESTFVETFEISSQTPATTTSEDAVQTFKLEIQEIASQTNNEELNVITEVYSKTSPEIEPVEIQEIASQTNKEELNPITDPISSEEILLSNRPLYSEIIKSTPKHDEQLELLTEERKTTYPEKDVQLESDKVSVDTFKIRGEAMSQHAEKEDQSDKVQKSVVIVHPIKPSYEEITEERGSVEVLPESNSDSLRDEPLVHHVEMEDQFDKICGESELEVPEDKSEASPKEKSVVIVHRIKPSYEEITEERGSVEVLPESNSESDRISFDISDSLRDEPLVHHVEMEDQFDKICGESELEVPEDKSEASPKEKSVVIVHPMKPSYEEITEERGSVEVLPESNSVHPIKPSHEEITEERGSVEVLPESNSESDRISFDISDSLRDEPLVHHVEMEDQFDKICGESELEVPEDKSEASPKEKSVVIVHPIKPSYEEITEERGSVEVLPESNSDQFDKICGESELEVPEDKSEASPKEKSVVIVHPMKPSHEEITEERGSVEVLPESNSESDRISFDISDSLRDEPLVHHVEMEDQFDKICGESELEVPEDKSEASPKEKSVVIVHPIKPSYEEITEERGSVEVLPESNSESDRISFDISDSLRDEPLVHHVEMEDQFDKICGESELEVPEDKSEASPKEKSVVIVHPMKPSYEEITEERGSVEVLPESNSGIVLQLAQLSKDLLPKESDRISFDISDSLRDEPLVHHVEMEDQFDKICGESELEVPEDKSEASPKEKKSDRISFDISDSLRDEPLVHHVEMEDQFDKICGESELEVPEDKSEASPKEKKITEERGSVEVLPESNSESDRISFDISDSLRDEPLPSYEEITEERGSVEVLPESNSDKSEASPKEKSVVIVHPMKPSYEEITEERGSVEVLPESNSEITEERGSVEVLPESNSDQFDKICGESELEVPEDKSEASPKEKSVVIVHPIKPSYEEITEERGSVEVLPESNSGIVLQLAQVSKDLLPKESDRISFDISDSLRDEPLVHHVEMEDQFDKICGESELEVPEDKSEASPKEKSVVIVHPMKPSYEEITEERGSVEVLPESNSESDRISFDISDSLRDEPLVHHVEKEDHSEKICGESQLEEPEDKSEPSLEEKSVVVAHPTKHSSEEIAQEKDDRPVEQEERERVEVDPDIVLQHEPVKQFVEMEDQFDKICGESQLEEPEDKSEPSLEEKSVVVAHPIKHSSEKIIQEKDDGPVEQEERGRVDVHPESGSESGKTSFDTPTSLTEQVITHHVEKEDQSDKFHDESQFEVPEDKPEALPKEKSVVVIVVHPTQPSSEEITQVGWNKANNIISKRIKNLQNAKETTHMSGILCLATLEEIVTEESVEQQSENVQRNLNLLCSAVETKDVIFIKKTVITTMETISTWLQTIEYRVYLSRQNMNTSPSVDKVKEYNDLRAEISRIEESVGELGGVLDTASEICNNEDKIKMHEYITTLKDQMKAVEEMARQNEQKVTNDLTHWEEFLNGVNNIHVLVQELKQKFEDLVQSDVSAKAKLVELEEIESVNRCHMGKTIQLLSTARNLIKEFPDCDIPPETMTAHETTKILERNIILVRERLLHLLSLIEDYEQTMKELSQIIDIADVLVESPICVVSLEHLQEEMQKHSKFFVNLSHCRGILKSLEQNLDPYSQLHQALHCRATVILDKAAYRTQQMAMAASRWTVLEQGMKEETGWLQVAHQRVPDLQSVKSSDYDQYINLYQTLSSDVAVHYARIIQLLSIAHRLQELVTCLGLEARYDEHLETILKLQDDVNTNLQRLLTFRDTWTLHEVMINKLEYWMREAEQDLDAMSAHSVTTGQFWELKAQYEVHNNIHNEAVTTFESAIKIIPVADEVVQRQLNAELEKRWKEVANHDLDLYIERLQSKLIARCEWSIEHTEEYARSEVVQRLSDLISKAKAREQRIREIRNIKNCEIEKSAIAAHSLLEHHKIGREAKLLKQVEKPLELTVWEKIYIQKNKNRSMNFDIPNEITLISNDSARLTCPLCSSKNWQQLDNDLWRLEQWLQFAEGTQSSQTSPPTHIEPLEDVIQDHREFLMDMDSHKSIVVSLNIVGNLLADHTERAEELRNRLVSTNARWDEVCRNAANWQTQLQTALMENQQFHQIIVELLDSLTKTENKIRQTEPVDLNDDIIIIEAKYNQFRELRSELERCEPRVISLQEAADQLLRHSPAPEGANTTWTRLTDLRLKLQSLRRLTGVYILKLGAVLGRSTPLMSLSKEYFPVLIHESDNGTIESEVVDTTILAQGYHFLGRVVRASLSIQAVMVLPLGVAYMVPTGEEDYSCVQSYNIARSFEPMLRYPNGPPPV</sequence>
<feature type="region of interest" description="Disordered" evidence="10">
    <location>
        <begin position="193"/>
        <end position="220"/>
    </location>
</feature>
<dbReference type="SUPFAM" id="SSF46966">
    <property type="entry name" value="Spectrin repeat"/>
    <property type="match status" value="2"/>
</dbReference>
<feature type="compositionally biased region" description="Basic and acidic residues" evidence="10">
    <location>
        <begin position="1634"/>
        <end position="1643"/>
    </location>
</feature>
<evidence type="ECO:0000256" key="6">
    <source>
        <dbReference type="ARBA" id="ARBA00023136"/>
    </source>
</evidence>
<comment type="caution">
    <text evidence="12">The sequence shown here is derived from an EMBL/GenBank/DDBJ whole genome shotgun (WGS) entry which is preliminary data.</text>
</comment>
<protein>
    <recommendedName>
        <fullName evidence="11">KASH domain-containing protein</fullName>
    </recommendedName>
</protein>
<evidence type="ECO:0000256" key="4">
    <source>
        <dbReference type="ARBA" id="ARBA00022737"/>
    </source>
</evidence>
<feature type="compositionally biased region" description="Polar residues" evidence="10">
    <location>
        <begin position="1759"/>
        <end position="1770"/>
    </location>
</feature>
<feature type="non-terminal residue" evidence="12">
    <location>
        <position position="1"/>
    </location>
</feature>
<feature type="compositionally biased region" description="Basic and acidic residues" evidence="10">
    <location>
        <begin position="1712"/>
        <end position="1721"/>
    </location>
</feature>
<evidence type="ECO:0000256" key="7">
    <source>
        <dbReference type="ARBA" id="ARBA00023242"/>
    </source>
</evidence>
<feature type="topological domain" description="Cytoplasmic" evidence="8">
    <location>
        <begin position="1"/>
        <end position="2800"/>
    </location>
</feature>
<reference evidence="12" key="2">
    <citation type="submission" date="2023-05" db="EMBL/GenBank/DDBJ databases">
        <authorList>
            <person name="Fouks B."/>
        </authorList>
    </citation>
    <scope>NUCLEOTIDE SEQUENCE</scope>
    <source>
        <strain evidence="12">Stay&amp;Tobe</strain>
        <tissue evidence="12">Testes</tissue>
    </source>
</reference>
<feature type="compositionally biased region" description="Basic and acidic residues" evidence="10">
    <location>
        <begin position="1380"/>
        <end position="1392"/>
    </location>
</feature>
<evidence type="ECO:0000256" key="2">
    <source>
        <dbReference type="ARBA" id="ARBA00008619"/>
    </source>
</evidence>
<proteinExistence type="inferred from homology"/>
<feature type="compositionally biased region" description="Basic and acidic residues" evidence="10">
    <location>
        <begin position="1025"/>
        <end position="1036"/>
    </location>
</feature>
<feature type="region of interest" description="Disordered" evidence="10">
    <location>
        <begin position="1255"/>
        <end position="1289"/>
    </location>
</feature>
<evidence type="ECO:0000256" key="9">
    <source>
        <dbReference type="SAM" id="Coils"/>
    </source>
</evidence>
<dbReference type="InterPro" id="IPR002017">
    <property type="entry name" value="Spectrin_repeat"/>
</dbReference>
<keyword evidence="4" id="KW-0677">Repeat</keyword>
<dbReference type="Gene3D" id="1.20.58.60">
    <property type="match status" value="3"/>
</dbReference>
<evidence type="ECO:0000256" key="5">
    <source>
        <dbReference type="ARBA" id="ARBA00022989"/>
    </source>
</evidence>
<feature type="compositionally biased region" description="Basic and acidic residues" evidence="10">
    <location>
        <begin position="105"/>
        <end position="115"/>
    </location>
</feature>
<feature type="region of interest" description="Disordered" evidence="10">
    <location>
        <begin position="1570"/>
        <end position="1680"/>
    </location>
</feature>
<dbReference type="FunFam" id="1.20.58.60:FF:000171">
    <property type="entry name" value="Uncharacterized protein, isoform B"/>
    <property type="match status" value="1"/>
</dbReference>
<name>A0AAD8E6G9_DIPPU</name>
<keyword evidence="5" id="KW-1133">Transmembrane helix</keyword>
<feature type="coiled-coil region" evidence="9">
    <location>
        <begin position="2594"/>
        <end position="2621"/>
    </location>
</feature>
<comment type="subcellular location">
    <subcellularLocation>
        <location evidence="1">Nucleus membrane</location>
    </subcellularLocation>
</comment>
<evidence type="ECO:0000256" key="3">
    <source>
        <dbReference type="ARBA" id="ARBA00022692"/>
    </source>
</evidence>
<evidence type="ECO:0000313" key="12">
    <source>
        <dbReference type="EMBL" id="KAJ9579103.1"/>
    </source>
</evidence>
<dbReference type="Pfam" id="PF10541">
    <property type="entry name" value="KASH"/>
    <property type="match status" value="1"/>
</dbReference>
<feature type="region of interest" description="Disordered" evidence="10">
    <location>
        <begin position="1023"/>
        <end position="1054"/>
    </location>
</feature>
<dbReference type="Pfam" id="PF00435">
    <property type="entry name" value="Spectrin"/>
    <property type="match status" value="1"/>
</dbReference>
<accession>A0AAD8E6G9</accession>
<dbReference type="GO" id="GO:0005737">
    <property type="term" value="C:cytoplasm"/>
    <property type="evidence" value="ECO:0007669"/>
    <property type="project" value="TreeGrafter"/>
</dbReference>
<feature type="compositionally biased region" description="Basic and acidic residues" evidence="10">
    <location>
        <begin position="888"/>
        <end position="899"/>
    </location>
</feature>
<feature type="region of interest" description="Disordered" evidence="10">
    <location>
        <begin position="87"/>
        <end position="118"/>
    </location>
</feature>
<organism evidence="12 13">
    <name type="scientific">Diploptera punctata</name>
    <name type="common">Pacific beetle cockroach</name>
    <dbReference type="NCBI Taxonomy" id="6984"/>
    <lineage>
        <taxon>Eukaryota</taxon>
        <taxon>Metazoa</taxon>
        <taxon>Ecdysozoa</taxon>
        <taxon>Arthropoda</taxon>
        <taxon>Hexapoda</taxon>
        <taxon>Insecta</taxon>
        <taxon>Pterygota</taxon>
        <taxon>Neoptera</taxon>
        <taxon>Polyneoptera</taxon>
        <taxon>Dictyoptera</taxon>
        <taxon>Blattodea</taxon>
        <taxon>Blaberoidea</taxon>
        <taxon>Blaberidae</taxon>
        <taxon>Diplopterinae</taxon>
        <taxon>Diploptera</taxon>
    </lineage>
</organism>
<dbReference type="InterPro" id="IPR052403">
    <property type="entry name" value="LINC-complex_assoc"/>
</dbReference>
<dbReference type="CDD" id="cd00176">
    <property type="entry name" value="SPEC"/>
    <property type="match status" value="1"/>
</dbReference>
<keyword evidence="7" id="KW-0539">Nucleus</keyword>
<evidence type="ECO:0000256" key="1">
    <source>
        <dbReference type="ARBA" id="ARBA00004126"/>
    </source>
</evidence>
<keyword evidence="13" id="KW-1185">Reference proteome</keyword>
<feature type="region of interest" description="Disordered" evidence="10">
    <location>
        <begin position="1304"/>
        <end position="1440"/>
    </location>
</feature>
<gene>
    <name evidence="12" type="ORF">L9F63_024794</name>
</gene>
<dbReference type="GO" id="GO:0034993">
    <property type="term" value="C:meiotic nuclear membrane microtubule tethering complex"/>
    <property type="evidence" value="ECO:0007669"/>
    <property type="project" value="TreeGrafter"/>
</dbReference>
<comment type="similarity">
    <text evidence="2">Belongs to the nesprin family.</text>
</comment>
<dbReference type="GO" id="GO:0005640">
    <property type="term" value="C:nuclear outer membrane"/>
    <property type="evidence" value="ECO:0007669"/>
    <property type="project" value="TreeGrafter"/>
</dbReference>
<keyword evidence="9" id="KW-0175">Coiled coil</keyword>
<keyword evidence="3 8" id="KW-0812">Transmembrane</keyword>
<feature type="compositionally biased region" description="Basic and acidic residues" evidence="10">
    <location>
        <begin position="1343"/>
        <end position="1359"/>
    </location>
</feature>
<feature type="compositionally biased region" description="Basic and acidic residues" evidence="10">
    <location>
        <begin position="1314"/>
        <end position="1333"/>
    </location>
</feature>
<feature type="compositionally biased region" description="Basic and acidic residues" evidence="10">
    <location>
        <begin position="1730"/>
        <end position="1758"/>
    </location>
</feature>
<feature type="region of interest" description="Disordered" evidence="10">
    <location>
        <begin position="1694"/>
        <end position="1770"/>
    </location>
</feature>
<feature type="compositionally biased region" description="Basic and acidic residues" evidence="10">
    <location>
        <begin position="1592"/>
        <end position="1623"/>
    </location>
</feature>
<dbReference type="GO" id="GO:0051015">
    <property type="term" value="F:actin filament binding"/>
    <property type="evidence" value="ECO:0007669"/>
    <property type="project" value="TreeGrafter"/>
</dbReference>
<evidence type="ECO:0000313" key="13">
    <source>
        <dbReference type="Proteomes" id="UP001233999"/>
    </source>
</evidence>
<evidence type="ECO:0000256" key="10">
    <source>
        <dbReference type="SAM" id="MobiDB-lite"/>
    </source>
</evidence>
<feature type="region of interest" description="Disordered" evidence="10">
    <location>
        <begin position="1115"/>
        <end position="1135"/>
    </location>
</feature>